<protein>
    <submittedName>
        <fullName evidence="1">Uncharacterized protein</fullName>
    </submittedName>
</protein>
<accession>A0AAD5QRR5</accession>
<organism evidence="1 2">
    <name type="scientific">Parelaphostrongylus tenuis</name>
    <name type="common">Meningeal worm</name>
    <dbReference type="NCBI Taxonomy" id="148309"/>
    <lineage>
        <taxon>Eukaryota</taxon>
        <taxon>Metazoa</taxon>
        <taxon>Ecdysozoa</taxon>
        <taxon>Nematoda</taxon>
        <taxon>Chromadorea</taxon>
        <taxon>Rhabditida</taxon>
        <taxon>Rhabditina</taxon>
        <taxon>Rhabditomorpha</taxon>
        <taxon>Strongyloidea</taxon>
        <taxon>Metastrongylidae</taxon>
        <taxon>Parelaphostrongylus</taxon>
    </lineage>
</organism>
<evidence type="ECO:0000313" key="1">
    <source>
        <dbReference type="EMBL" id="KAJ1362233.1"/>
    </source>
</evidence>
<sequence length="77" mass="8939">MNACDRYHFYDDGELQVALEGSDDDHEHGYHTPKKIFNSEMSRLSQLQIACPKFPSPPCLREKANQKLMMMIIPTLR</sequence>
<dbReference type="EMBL" id="JAHQIW010004402">
    <property type="protein sequence ID" value="KAJ1362233.1"/>
    <property type="molecule type" value="Genomic_DNA"/>
</dbReference>
<proteinExistence type="predicted"/>
<keyword evidence="2" id="KW-1185">Reference proteome</keyword>
<reference evidence="1" key="1">
    <citation type="submission" date="2021-06" db="EMBL/GenBank/DDBJ databases">
        <title>Parelaphostrongylus tenuis whole genome reference sequence.</title>
        <authorList>
            <person name="Garwood T.J."/>
            <person name="Larsen P.A."/>
            <person name="Fountain-Jones N.M."/>
            <person name="Garbe J.R."/>
            <person name="Macchietto M.G."/>
            <person name="Kania S.A."/>
            <person name="Gerhold R.W."/>
            <person name="Richards J.E."/>
            <person name="Wolf T.M."/>
        </authorList>
    </citation>
    <scope>NUCLEOTIDE SEQUENCE</scope>
    <source>
        <strain evidence="1">MNPRO001-30</strain>
        <tissue evidence="1">Meninges</tissue>
    </source>
</reference>
<comment type="caution">
    <text evidence="1">The sequence shown here is derived from an EMBL/GenBank/DDBJ whole genome shotgun (WGS) entry which is preliminary data.</text>
</comment>
<gene>
    <name evidence="1" type="ORF">KIN20_021730</name>
</gene>
<evidence type="ECO:0000313" key="2">
    <source>
        <dbReference type="Proteomes" id="UP001196413"/>
    </source>
</evidence>
<name>A0AAD5QRR5_PARTN</name>
<dbReference type="Proteomes" id="UP001196413">
    <property type="component" value="Unassembled WGS sequence"/>
</dbReference>
<dbReference type="AlphaFoldDB" id="A0AAD5QRR5"/>